<sequence>MGPRLTQSSCSEIKAWSQSHWGTEVVANTNSANERSGHKVAANCMAEVFANTNSAQLVEGDISVVLQSVAGSSSQNQGGLSQKQGQKRPAKRPADSPGEDEPDPKSQKTKHPEPEPQPQPQRKVVTFIDRKGVDKGGVFPAKEQKSVVSKVFNEGLDTPKIQSFSKDAVYEGPSPKQREWIYYKFTGIPYCPMDNPCFGWIARGDSYGFTPKGSPTPSNSRLYMGMTAGPMVQNGFGLSKSKLGKPLLKPLHPPKNRPAEGLIPSMQDEWERLVKEFDLRFMSPNFRPDGGPPPNVENPGGSRS</sequence>
<evidence type="ECO:0000256" key="1">
    <source>
        <dbReference type="SAM" id="MobiDB-lite"/>
    </source>
</evidence>
<feature type="region of interest" description="Disordered" evidence="1">
    <location>
        <begin position="71"/>
        <end position="124"/>
    </location>
</feature>
<gene>
    <name evidence="2" type="ORF">BDP27DRAFT_1516788</name>
</gene>
<feature type="region of interest" description="Disordered" evidence="1">
    <location>
        <begin position="282"/>
        <end position="304"/>
    </location>
</feature>
<dbReference type="EMBL" id="JADNRY010000484">
    <property type="protein sequence ID" value="KAF9048184.1"/>
    <property type="molecule type" value="Genomic_DNA"/>
</dbReference>
<name>A0A9P5TWY6_9AGAR</name>
<feature type="compositionally biased region" description="Low complexity" evidence="1">
    <location>
        <begin position="71"/>
        <end position="84"/>
    </location>
</feature>
<feature type="compositionally biased region" description="Basic and acidic residues" evidence="1">
    <location>
        <begin position="103"/>
        <end position="114"/>
    </location>
</feature>
<dbReference type="AlphaFoldDB" id="A0A9P5TWY6"/>
<evidence type="ECO:0000313" key="3">
    <source>
        <dbReference type="Proteomes" id="UP000772434"/>
    </source>
</evidence>
<dbReference type="Proteomes" id="UP000772434">
    <property type="component" value="Unassembled WGS sequence"/>
</dbReference>
<evidence type="ECO:0000313" key="2">
    <source>
        <dbReference type="EMBL" id="KAF9048184.1"/>
    </source>
</evidence>
<comment type="caution">
    <text evidence="2">The sequence shown here is derived from an EMBL/GenBank/DDBJ whole genome shotgun (WGS) entry which is preliminary data.</text>
</comment>
<protein>
    <submittedName>
        <fullName evidence="2">Uncharacterized protein</fullName>
    </submittedName>
</protein>
<feature type="region of interest" description="Disordered" evidence="1">
    <location>
        <begin position="1"/>
        <end position="21"/>
    </location>
</feature>
<reference evidence="2" key="1">
    <citation type="submission" date="2020-11" db="EMBL/GenBank/DDBJ databases">
        <authorList>
            <consortium name="DOE Joint Genome Institute"/>
            <person name="Ahrendt S."/>
            <person name="Riley R."/>
            <person name="Andreopoulos W."/>
            <person name="Labutti K."/>
            <person name="Pangilinan J."/>
            <person name="Ruiz-Duenas F.J."/>
            <person name="Barrasa J.M."/>
            <person name="Sanchez-Garcia M."/>
            <person name="Camarero S."/>
            <person name="Miyauchi S."/>
            <person name="Serrano A."/>
            <person name="Linde D."/>
            <person name="Babiker R."/>
            <person name="Drula E."/>
            <person name="Ayuso-Fernandez I."/>
            <person name="Pacheco R."/>
            <person name="Padilla G."/>
            <person name="Ferreira P."/>
            <person name="Barriuso J."/>
            <person name="Kellner H."/>
            <person name="Castanera R."/>
            <person name="Alfaro M."/>
            <person name="Ramirez L."/>
            <person name="Pisabarro A.G."/>
            <person name="Kuo A."/>
            <person name="Tritt A."/>
            <person name="Lipzen A."/>
            <person name="He G."/>
            <person name="Yan M."/>
            <person name="Ng V."/>
            <person name="Cullen D."/>
            <person name="Martin F."/>
            <person name="Rosso M.-N."/>
            <person name="Henrissat B."/>
            <person name="Hibbett D."/>
            <person name="Martinez A.T."/>
            <person name="Grigoriev I.V."/>
        </authorList>
    </citation>
    <scope>NUCLEOTIDE SEQUENCE</scope>
    <source>
        <strain evidence="2">AH 40177</strain>
    </source>
</reference>
<proteinExistence type="predicted"/>
<organism evidence="2 3">
    <name type="scientific">Rhodocollybia butyracea</name>
    <dbReference type="NCBI Taxonomy" id="206335"/>
    <lineage>
        <taxon>Eukaryota</taxon>
        <taxon>Fungi</taxon>
        <taxon>Dikarya</taxon>
        <taxon>Basidiomycota</taxon>
        <taxon>Agaricomycotina</taxon>
        <taxon>Agaricomycetes</taxon>
        <taxon>Agaricomycetidae</taxon>
        <taxon>Agaricales</taxon>
        <taxon>Marasmiineae</taxon>
        <taxon>Omphalotaceae</taxon>
        <taxon>Rhodocollybia</taxon>
    </lineage>
</organism>
<keyword evidence="3" id="KW-1185">Reference proteome</keyword>
<accession>A0A9P5TWY6</accession>